<feature type="domain" description="Glycosyl transferase family 28 C-terminal" evidence="8">
    <location>
        <begin position="12"/>
        <end position="167"/>
    </location>
</feature>
<evidence type="ECO:0000259" key="8">
    <source>
        <dbReference type="Pfam" id="PF04101"/>
    </source>
</evidence>
<keyword evidence="7 9" id="KW-0808">Transferase</keyword>
<evidence type="ECO:0000256" key="7">
    <source>
        <dbReference type="RuleBase" id="RU362128"/>
    </source>
</evidence>
<dbReference type="Pfam" id="PF04101">
    <property type="entry name" value="Glyco_tran_28_C"/>
    <property type="match status" value="1"/>
</dbReference>
<comment type="subunit">
    <text evidence="1 7">Heterodimer with ALG14 to form a functional enzyme.</text>
</comment>
<protein>
    <recommendedName>
        <fullName evidence="3 7">UDP-N-acetylglucosamine transferase subunit ALG13</fullName>
        <ecNumber evidence="2 7">2.4.1.141</ecNumber>
    </recommendedName>
    <alternativeName>
        <fullName evidence="5 7">Asparagine-linked glycosylation protein 13</fullName>
    </alternativeName>
</protein>
<dbReference type="GO" id="GO:0004577">
    <property type="term" value="F:N-acetylglucosaminyldiphosphodolichol N-acetylglucosaminyltransferase activity"/>
    <property type="evidence" value="ECO:0007669"/>
    <property type="project" value="UniProtKB-EC"/>
</dbReference>
<comment type="subcellular location">
    <subcellularLocation>
        <location evidence="7">Endoplasmic reticulum</location>
    </subcellularLocation>
</comment>
<accession>A0ABR1HT37</accession>
<dbReference type="InterPro" id="IPR007235">
    <property type="entry name" value="Glyco_trans_28_C"/>
</dbReference>
<dbReference type="EC" id="2.4.1.141" evidence="2 7"/>
<gene>
    <name evidence="7 9" type="primary">ALG13</name>
    <name evidence="9" type="ORF">QQZ08_008662</name>
</gene>
<comment type="similarity">
    <text evidence="7">Belongs to the glycosyltransferase 28 family.</text>
</comment>
<dbReference type="EMBL" id="JAZAVK010000091">
    <property type="protein sequence ID" value="KAK7424403.1"/>
    <property type="molecule type" value="Genomic_DNA"/>
</dbReference>
<dbReference type="InterPro" id="IPR052474">
    <property type="entry name" value="UDP-GlcNAc_transferase"/>
</dbReference>
<evidence type="ECO:0000313" key="10">
    <source>
        <dbReference type="Proteomes" id="UP001498421"/>
    </source>
</evidence>
<sequence length="210" mass="23227">MTANRGSLDRYCLVTVGATVGFKELTAAVLQPSFWKFLSSEGFTELHVQCGPDLPWATAELASHEDEVPGGLSVSIFDVRKNLMKEEMSLCKALDGERRQGLVISHAGTGTILDAWKLGLPIVVVPNTGLLDDHQTEMAKHLSKEGYAIKSSSQPDDLQEAIHKVDLLWEDNKSRWPPHEVSSQKNERLSLWDIGSGEVAKEEKSYMAHD</sequence>
<organism evidence="9 10">
    <name type="scientific">Neonectria magnoliae</name>
    <dbReference type="NCBI Taxonomy" id="2732573"/>
    <lineage>
        <taxon>Eukaryota</taxon>
        <taxon>Fungi</taxon>
        <taxon>Dikarya</taxon>
        <taxon>Ascomycota</taxon>
        <taxon>Pezizomycotina</taxon>
        <taxon>Sordariomycetes</taxon>
        <taxon>Hypocreomycetidae</taxon>
        <taxon>Hypocreales</taxon>
        <taxon>Nectriaceae</taxon>
        <taxon>Neonectria</taxon>
    </lineage>
</organism>
<keyword evidence="7" id="KW-0256">Endoplasmic reticulum</keyword>
<comment type="function">
    <text evidence="4 7">Involved in protein N-glycosylation. Essential for the second step of the dolichol-linked oligosaccharide pathway.</text>
</comment>
<keyword evidence="10" id="KW-1185">Reference proteome</keyword>
<comment type="caution">
    <text evidence="9">The sequence shown here is derived from an EMBL/GenBank/DDBJ whole genome shotgun (WGS) entry which is preliminary data.</text>
</comment>
<comment type="catalytic activity">
    <reaction evidence="6">
        <text>an N-acetyl-alpha-D-glucosaminyl-diphospho-di-trans,poly-cis-dolichol + UDP-N-acetyl-alpha-D-glucosamine = an N,N'-diacetylchitobiosyl-diphospho-di-trans,poly-cis-dolichol + UDP + H(+)</text>
        <dbReference type="Rhea" id="RHEA:23380"/>
        <dbReference type="Rhea" id="RHEA-COMP:19507"/>
        <dbReference type="Rhea" id="RHEA-COMP:19510"/>
        <dbReference type="ChEBI" id="CHEBI:15378"/>
        <dbReference type="ChEBI" id="CHEBI:57269"/>
        <dbReference type="ChEBI" id="CHEBI:57705"/>
        <dbReference type="ChEBI" id="CHEBI:58223"/>
        <dbReference type="ChEBI" id="CHEBI:58427"/>
        <dbReference type="EC" id="2.4.1.141"/>
    </reaction>
</comment>
<keyword evidence="7 9" id="KW-0328">Glycosyltransferase</keyword>
<evidence type="ECO:0000256" key="3">
    <source>
        <dbReference type="ARBA" id="ARBA00017468"/>
    </source>
</evidence>
<dbReference type="SUPFAM" id="SSF53756">
    <property type="entry name" value="UDP-Glycosyltransferase/glycogen phosphorylase"/>
    <property type="match status" value="1"/>
</dbReference>
<dbReference type="Gene3D" id="3.40.50.2000">
    <property type="entry name" value="Glycogen Phosphorylase B"/>
    <property type="match status" value="1"/>
</dbReference>
<reference evidence="9 10" key="1">
    <citation type="journal article" date="2025" name="Microbiol. Resour. Announc.">
        <title>Draft genome sequences for Neonectria magnoliae and Neonectria punicea, canker pathogens of Liriodendron tulipifera and Acer saccharum in West Virginia.</title>
        <authorList>
            <person name="Petronek H.M."/>
            <person name="Kasson M.T."/>
            <person name="Metheny A.M."/>
            <person name="Stauder C.M."/>
            <person name="Lovett B."/>
            <person name="Lynch S.C."/>
            <person name="Garnas J.R."/>
            <person name="Kasson L.R."/>
            <person name="Stajich J.E."/>
        </authorList>
    </citation>
    <scope>NUCLEOTIDE SEQUENCE [LARGE SCALE GENOMIC DNA]</scope>
    <source>
        <strain evidence="9 10">NRRL 64651</strain>
    </source>
</reference>
<evidence type="ECO:0000256" key="2">
    <source>
        <dbReference type="ARBA" id="ARBA00012614"/>
    </source>
</evidence>
<evidence type="ECO:0000256" key="6">
    <source>
        <dbReference type="ARBA" id="ARBA00048184"/>
    </source>
</evidence>
<evidence type="ECO:0000256" key="5">
    <source>
        <dbReference type="ARBA" id="ARBA00032061"/>
    </source>
</evidence>
<evidence type="ECO:0000313" key="9">
    <source>
        <dbReference type="EMBL" id="KAK7424403.1"/>
    </source>
</evidence>
<evidence type="ECO:0000256" key="4">
    <source>
        <dbReference type="ARBA" id="ARBA00024804"/>
    </source>
</evidence>
<name>A0ABR1HT37_9HYPO</name>
<dbReference type="PANTHER" id="PTHR47043:SF1">
    <property type="entry name" value="UDP-N-ACETYLGLUCOSAMINE TRANSFERASE SUBUNIT ALG13"/>
    <property type="match status" value="1"/>
</dbReference>
<dbReference type="PANTHER" id="PTHR47043">
    <property type="entry name" value="UDP-N-ACETYLGLUCOSAMINE TRANSFERASE SUBUNIT ALG13"/>
    <property type="match status" value="1"/>
</dbReference>
<evidence type="ECO:0000256" key="1">
    <source>
        <dbReference type="ARBA" id="ARBA00011198"/>
    </source>
</evidence>
<proteinExistence type="inferred from homology"/>
<dbReference type="Proteomes" id="UP001498421">
    <property type="component" value="Unassembled WGS sequence"/>
</dbReference>